<protein>
    <recommendedName>
        <fullName evidence="6">Non-specific protein-tyrosine kinase</fullName>
    </recommendedName>
</protein>
<proteinExistence type="predicted"/>
<keyword evidence="3" id="KW-0270">Exopolysaccharide synthesis</keyword>
<gene>
    <name evidence="4" type="ORF">ACFP1L_04600</name>
</gene>
<dbReference type="SUPFAM" id="SSF52540">
    <property type="entry name" value="P-loop containing nucleoside triphosphate hydrolases"/>
    <property type="match status" value="1"/>
</dbReference>
<name>A0ABW1SHX7_9LACO</name>
<evidence type="ECO:0000256" key="1">
    <source>
        <dbReference type="ARBA" id="ARBA00005132"/>
    </source>
</evidence>
<evidence type="ECO:0000256" key="2">
    <source>
        <dbReference type="ARBA" id="ARBA00022903"/>
    </source>
</evidence>
<dbReference type="Gene3D" id="3.40.50.300">
    <property type="entry name" value="P-loop containing nucleotide triphosphate hydrolases"/>
    <property type="match status" value="1"/>
</dbReference>
<dbReference type="InterPro" id="IPR050445">
    <property type="entry name" value="Bact_polysacc_biosynth/exp"/>
</dbReference>
<dbReference type="PANTHER" id="PTHR32309:SF13">
    <property type="entry name" value="FERRIC ENTEROBACTIN TRANSPORT PROTEIN FEPE"/>
    <property type="match status" value="1"/>
</dbReference>
<accession>A0ABW1SHX7</accession>
<dbReference type="EMBL" id="JBHSSE010000009">
    <property type="protein sequence ID" value="MFC6201180.1"/>
    <property type="molecule type" value="Genomic_DNA"/>
</dbReference>
<sequence length="197" mass="21848">MSDIKNGIRKINSGLSNVGEKANIITFISLETTRVQQIIIANMALMYGQAGMKTVIVDSDFGNNSLIETFGMKNQQGLSNYLNDQSISLNDITNRVSGQNTSVISSGNVEIAETKYLIGDPRFASLINQLSLDYEKVLINTPMFEHIDTCENYILVSDGILLVSNSKTTNKRTVYKIIKALRKNDAKLIGYIDVKEE</sequence>
<evidence type="ECO:0000256" key="3">
    <source>
        <dbReference type="ARBA" id="ARBA00023169"/>
    </source>
</evidence>
<evidence type="ECO:0000313" key="5">
    <source>
        <dbReference type="Proteomes" id="UP001596171"/>
    </source>
</evidence>
<keyword evidence="5" id="KW-1185">Reference proteome</keyword>
<evidence type="ECO:0008006" key="6">
    <source>
        <dbReference type="Google" id="ProtNLM"/>
    </source>
</evidence>
<dbReference type="PANTHER" id="PTHR32309">
    <property type="entry name" value="TYROSINE-PROTEIN KINASE"/>
    <property type="match status" value="1"/>
</dbReference>
<comment type="caution">
    <text evidence="4">The sequence shown here is derived from an EMBL/GenBank/DDBJ whole genome shotgun (WGS) entry which is preliminary data.</text>
</comment>
<keyword evidence="2" id="KW-0972">Capsule biogenesis/degradation</keyword>
<dbReference type="Proteomes" id="UP001596171">
    <property type="component" value="Unassembled WGS sequence"/>
</dbReference>
<organism evidence="4 5">
    <name type="scientific">Lactiplantibacillus nangangensis</name>
    <dbReference type="NCBI Taxonomy" id="2559917"/>
    <lineage>
        <taxon>Bacteria</taxon>
        <taxon>Bacillati</taxon>
        <taxon>Bacillota</taxon>
        <taxon>Bacilli</taxon>
        <taxon>Lactobacillales</taxon>
        <taxon>Lactobacillaceae</taxon>
        <taxon>Lactiplantibacillus</taxon>
    </lineage>
</organism>
<dbReference type="InterPro" id="IPR027417">
    <property type="entry name" value="P-loop_NTPase"/>
</dbReference>
<evidence type="ECO:0000313" key="4">
    <source>
        <dbReference type="EMBL" id="MFC6201180.1"/>
    </source>
</evidence>
<dbReference type="RefSeq" id="WP_137616883.1">
    <property type="nucleotide sequence ID" value="NZ_BJDI01000013.1"/>
</dbReference>
<comment type="pathway">
    <text evidence="1">Capsule biogenesis; capsule polysaccharide biosynthesis.</text>
</comment>
<reference evidence="5" key="1">
    <citation type="journal article" date="2019" name="Int. J. Syst. Evol. Microbiol.">
        <title>The Global Catalogue of Microorganisms (GCM) 10K type strain sequencing project: providing services to taxonomists for standard genome sequencing and annotation.</title>
        <authorList>
            <consortium name="The Broad Institute Genomics Platform"/>
            <consortium name="The Broad Institute Genome Sequencing Center for Infectious Disease"/>
            <person name="Wu L."/>
            <person name="Ma J."/>
        </authorList>
    </citation>
    <scope>NUCLEOTIDE SEQUENCE [LARGE SCALE GENOMIC DNA]</scope>
    <source>
        <strain evidence="5">CCM 8930</strain>
    </source>
</reference>